<name>A0A8S5S4S4_9CAUD</name>
<accession>A0A8S5S4S4</accession>
<dbReference type="Pfam" id="PF04098">
    <property type="entry name" value="Rad52_Rad22"/>
    <property type="match status" value="1"/>
</dbReference>
<dbReference type="GO" id="GO:0006281">
    <property type="term" value="P:DNA repair"/>
    <property type="evidence" value="ECO:0007669"/>
    <property type="project" value="UniProtKB-KW"/>
</dbReference>
<keyword evidence="2" id="KW-0227">DNA damage</keyword>
<proteinExistence type="inferred from homology"/>
<comment type="similarity">
    <text evidence="1">Belongs to the RAD52 family.</text>
</comment>
<evidence type="ECO:0000256" key="2">
    <source>
        <dbReference type="ARBA" id="ARBA00022763"/>
    </source>
</evidence>
<evidence type="ECO:0000313" key="4">
    <source>
        <dbReference type="EMBL" id="DAF46036.1"/>
    </source>
</evidence>
<evidence type="ECO:0000256" key="3">
    <source>
        <dbReference type="ARBA" id="ARBA00023204"/>
    </source>
</evidence>
<organism evidence="4">
    <name type="scientific">Myoviridae sp. cthAo37</name>
    <dbReference type="NCBI Taxonomy" id="2827701"/>
    <lineage>
        <taxon>Viruses</taxon>
        <taxon>Duplodnaviria</taxon>
        <taxon>Heunggongvirae</taxon>
        <taxon>Uroviricota</taxon>
        <taxon>Caudoviricetes</taxon>
    </lineage>
</organism>
<dbReference type="InterPro" id="IPR041247">
    <property type="entry name" value="Rad52_fam"/>
</dbReference>
<sequence length="245" mass="28175">MKFRTLTADDVEVRIATVKKNGVSLLLYKDARVDQNILDDTVGADNWQKKYEIIGGNLFCSVGIRVLHEDSQEREWIWKQDVGVESYTEKEKGQASDAFKRACFCWGIGRELYTAPFIWIPADKCKIEQVAGDYQRYTCYERFRVKSMQVEGGKITALAITNERGIEVFQMGMKRVEQKVEQKELKPMLVSADEIKIIRAELARTGLPEDTICTAYHIAKLEEMTLGQFQNCKKRLIATKTKEEK</sequence>
<dbReference type="EMBL" id="BK032529">
    <property type="protein sequence ID" value="DAF46036.1"/>
    <property type="molecule type" value="Genomic_DNA"/>
</dbReference>
<reference evidence="4" key="1">
    <citation type="journal article" date="2021" name="Proc. Natl. Acad. Sci. U.S.A.">
        <title>A Catalog of Tens of Thousands of Viruses from Human Metagenomes Reveals Hidden Associations with Chronic Diseases.</title>
        <authorList>
            <person name="Tisza M.J."/>
            <person name="Buck C.B."/>
        </authorList>
    </citation>
    <scope>NUCLEOTIDE SEQUENCE</scope>
    <source>
        <strain evidence="4">CthAo37</strain>
    </source>
</reference>
<protein>
    <submittedName>
        <fullName evidence="4">Rad52/22 family double-strand break repair protein</fullName>
    </submittedName>
</protein>
<keyword evidence="3" id="KW-0234">DNA repair</keyword>
<evidence type="ECO:0000256" key="1">
    <source>
        <dbReference type="ARBA" id="ARBA00006638"/>
    </source>
</evidence>